<dbReference type="EMBL" id="JABEQJ010000022">
    <property type="protein sequence ID" value="MBB2161603.1"/>
    <property type="molecule type" value="Genomic_DNA"/>
</dbReference>
<name>A0A7W4IEW5_9PROT</name>
<organism evidence="1 2">
    <name type="scientific">Gluconacetobacter sacchari</name>
    <dbReference type="NCBI Taxonomy" id="92759"/>
    <lineage>
        <taxon>Bacteria</taxon>
        <taxon>Pseudomonadati</taxon>
        <taxon>Pseudomonadota</taxon>
        <taxon>Alphaproteobacteria</taxon>
        <taxon>Acetobacterales</taxon>
        <taxon>Acetobacteraceae</taxon>
        <taxon>Gluconacetobacter</taxon>
    </lineage>
</organism>
<accession>A0A7W4IEW5</accession>
<dbReference type="AlphaFoldDB" id="A0A7W4IEW5"/>
<gene>
    <name evidence="1" type="ORF">HLH48_15725</name>
</gene>
<evidence type="ECO:0000313" key="1">
    <source>
        <dbReference type="EMBL" id="MBB2161603.1"/>
    </source>
</evidence>
<dbReference type="Proteomes" id="UP000589085">
    <property type="component" value="Unassembled WGS sequence"/>
</dbReference>
<dbReference type="RefSeq" id="WP_182998433.1">
    <property type="nucleotide sequence ID" value="NZ_JABEQJ010000022.1"/>
</dbReference>
<comment type="caution">
    <text evidence="1">The sequence shown here is derived from an EMBL/GenBank/DDBJ whole genome shotgun (WGS) entry which is preliminary data.</text>
</comment>
<proteinExistence type="predicted"/>
<protein>
    <submittedName>
        <fullName evidence="1">Uncharacterized protein</fullName>
    </submittedName>
</protein>
<reference evidence="1 2" key="1">
    <citation type="submission" date="2020-04" db="EMBL/GenBank/DDBJ databases">
        <title>Description of novel Gluconacetobacter.</title>
        <authorList>
            <person name="Sombolestani A."/>
        </authorList>
    </citation>
    <scope>NUCLEOTIDE SEQUENCE [LARGE SCALE GENOMIC DNA]</scope>
    <source>
        <strain evidence="1 2">LMG 19747</strain>
    </source>
</reference>
<sequence>MRFLVRVTGSSAFLGLGLVLGLSLGGMRPANAFGFDGAAIVAAVNSMSKLMNGAIGEVQKAVQSGLSALNSLTGQGFTQLSNNLKAQIGAQEQIANANNIVQAQTLRDLRNVQVRDDHTTNREDCLNLQGGQAQVIAVRNAQQVAQALGNGNTLRSIGAPGYPAWEGSAQSAQASNQAHFATYCDDADAEAGLCTVAQGGLKDADISATGVIDNATLEKASDRDAANAYLHNLIQPAAPAALRKAQRSSAAGQNMLPQRRSYDAAMALANRVGAEIFSWHTPTVALTDAQKQEAAHDGLPATGRASNWEVTEIEVNRRYSGQQWQMDLQAMPQKSVLVQLALMQAQQNWLSWQRLKLEQQLALGVARLIATGAEDHLAHAATMPTPEIQ</sequence>
<evidence type="ECO:0000313" key="2">
    <source>
        <dbReference type="Proteomes" id="UP000589085"/>
    </source>
</evidence>